<dbReference type="OrthoDB" id="3200471at2759"/>
<feature type="transmembrane region" description="Helical" evidence="1">
    <location>
        <begin position="82"/>
        <end position="106"/>
    </location>
</feature>
<dbReference type="EMBL" id="ML213523">
    <property type="protein sequence ID" value="TFK47556.1"/>
    <property type="molecule type" value="Genomic_DNA"/>
</dbReference>
<evidence type="ECO:0000313" key="3">
    <source>
        <dbReference type="Proteomes" id="UP000305948"/>
    </source>
</evidence>
<sequence length="455" mass="50933">MADLLAALGLLPAEVNRFTYVAEYLRESFVLINPFWVHVLLYVFAVAFAIALVLTLIGLIAKVKSGEFYLLRWQSGLLVPNAVVLYSIWISIFITMMFANLIWQIWIDDKQQPSTDRIALFGCMWFCFWEAGFSYTISTISYTLKVGGSLGSTADGAARWAEQKARNDWKVYLVWFVDIIAIVLPLSHIISTWTIFIKSNQKFDAAFKISYGIRETLTSLAPSYNPNTFNATTDLVPALGDLAEMQSNLDEWVRLSRWGYALLAFYCFLSLVIWTPFFIILRAQLLQSMGSKTKSNYSSAGTSSAMSDVHIVPERARQRYRTLLWTTATVFLKDFAYGGVALAVGVRPGYVLDPKYNIVCIVLAAGVFSIVGNIIAGLVAWGAVRQVLHDRTPATSSSSRGIGSSLHFHQQSRSPGMELTNVVKLDLEAPIVTIEKETYTERDKVPMHGLDYKGR</sequence>
<feature type="transmembrane region" description="Helical" evidence="1">
    <location>
        <begin position="323"/>
        <end position="344"/>
    </location>
</feature>
<protein>
    <submittedName>
        <fullName evidence="2">Uncharacterized protein</fullName>
    </submittedName>
</protein>
<reference evidence="2 3" key="1">
    <citation type="journal article" date="2019" name="Nat. Ecol. Evol.">
        <title>Megaphylogeny resolves global patterns of mushroom evolution.</title>
        <authorList>
            <person name="Varga T."/>
            <person name="Krizsan K."/>
            <person name="Foldi C."/>
            <person name="Dima B."/>
            <person name="Sanchez-Garcia M."/>
            <person name="Sanchez-Ramirez S."/>
            <person name="Szollosi G.J."/>
            <person name="Szarkandi J.G."/>
            <person name="Papp V."/>
            <person name="Albert L."/>
            <person name="Andreopoulos W."/>
            <person name="Angelini C."/>
            <person name="Antonin V."/>
            <person name="Barry K.W."/>
            <person name="Bougher N.L."/>
            <person name="Buchanan P."/>
            <person name="Buyck B."/>
            <person name="Bense V."/>
            <person name="Catcheside P."/>
            <person name="Chovatia M."/>
            <person name="Cooper J."/>
            <person name="Damon W."/>
            <person name="Desjardin D."/>
            <person name="Finy P."/>
            <person name="Geml J."/>
            <person name="Haridas S."/>
            <person name="Hughes K."/>
            <person name="Justo A."/>
            <person name="Karasinski D."/>
            <person name="Kautmanova I."/>
            <person name="Kiss B."/>
            <person name="Kocsube S."/>
            <person name="Kotiranta H."/>
            <person name="LaButti K.M."/>
            <person name="Lechner B.E."/>
            <person name="Liimatainen K."/>
            <person name="Lipzen A."/>
            <person name="Lukacs Z."/>
            <person name="Mihaltcheva S."/>
            <person name="Morgado L.N."/>
            <person name="Niskanen T."/>
            <person name="Noordeloos M.E."/>
            <person name="Ohm R.A."/>
            <person name="Ortiz-Santana B."/>
            <person name="Ovrebo C."/>
            <person name="Racz N."/>
            <person name="Riley R."/>
            <person name="Savchenko A."/>
            <person name="Shiryaev A."/>
            <person name="Soop K."/>
            <person name="Spirin V."/>
            <person name="Szebenyi C."/>
            <person name="Tomsovsky M."/>
            <person name="Tulloss R.E."/>
            <person name="Uehling J."/>
            <person name="Grigoriev I.V."/>
            <person name="Vagvolgyi C."/>
            <person name="Papp T."/>
            <person name="Martin F.M."/>
            <person name="Miettinen O."/>
            <person name="Hibbett D.S."/>
            <person name="Nagy L.G."/>
        </authorList>
    </citation>
    <scope>NUCLEOTIDE SEQUENCE [LARGE SCALE GENOMIC DNA]</scope>
    <source>
        <strain evidence="2 3">OMC1185</strain>
    </source>
</reference>
<proteinExistence type="predicted"/>
<feature type="transmembrane region" description="Helical" evidence="1">
    <location>
        <begin position="41"/>
        <end position="61"/>
    </location>
</feature>
<keyword evidence="1" id="KW-0812">Transmembrane</keyword>
<keyword evidence="3" id="KW-1185">Reference proteome</keyword>
<feature type="transmembrane region" description="Helical" evidence="1">
    <location>
        <begin position="172"/>
        <end position="196"/>
    </location>
</feature>
<evidence type="ECO:0000313" key="2">
    <source>
        <dbReference type="EMBL" id="TFK47556.1"/>
    </source>
</evidence>
<feature type="transmembrane region" description="Helical" evidence="1">
    <location>
        <begin position="356"/>
        <end position="381"/>
    </location>
</feature>
<keyword evidence="1" id="KW-0472">Membrane</keyword>
<feature type="transmembrane region" description="Helical" evidence="1">
    <location>
        <begin position="118"/>
        <end position="137"/>
    </location>
</feature>
<feature type="transmembrane region" description="Helical" evidence="1">
    <location>
        <begin position="258"/>
        <end position="281"/>
    </location>
</feature>
<dbReference type="Proteomes" id="UP000305948">
    <property type="component" value="Unassembled WGS sequence"/>
</dbReference>
<keyword evidence="1" id="KW-1133">Transmembrane helix</keyword>
<accession>A0A5C3MSZ4</accession>
<evidence type="ECO:0000256" key="1">
    <source>
        <dbReference type="SAM" id="Phobius"/>
    </source>
</evidence>
<organism evidence="2 3">
    <name type="scientific">Heliocybe sulcata</name>
    <dbReference type="NCBI Taxonomy" id="5364"/>
    <lineage>
        <taxon>Eukaryota</taxon>
        <taxon>Fungi</taxon>
        <taxon>Dikarya</taxon>
        <taxon>Basidiomycota</taxon>
        <taxon>Agaricomycotina</taxon>
        <taxon>Agaricomycetes</taxon>
        <taxon>Gloeophyllales</taxon>
        <taxon>Gloeophyllaceae</taxon>
        <taxon>Heliocybe</taxon>
    </lineage>
</organism>
<dbReference type="AlphaFoldDB" id="A0A5C3MSZ4"/>
<gene>
    <name evidence="2" type="ORF">OE88DRAFT_1647706</name>
</gene>
<name>A0A5C3MSZ4_9AGAM</name>